<evidence type="ECO:0000313" key="3">
    <source>
        <dbReference type="Proteomes" id="UP000282985"/>
    </source>
</evidence>
<protein>
    <submittedName>
        <fullName evidence="2">DUF4197 domain-containing protein</fullName>
    </submittedName>
</protein>
<dbReference type="PROSITE" id="PS51257">
    <property type="entry name" value="PROKAR_LIPOPROTEIN"/>
    <property type="match status" value="1"/>
</dbReference>
<accession>A0A434AVU7</accession>
<name>A0A434AVU7_9BACT</name>
<dbReference type="RefSeq" id="WP_127343311.1">
    <property type="nucleotide sequence ID" value="NZ_RJJX01000007.1"/>
</dbReference>
<evidence type="ECO:0000313" key="2">
    <source>
        <dbReference type="EMBL" id="RUT78612.1"/>
    </source>
</evidence>
<dbReference type="EMBL" id="RJJX01000007">
    <property type="protein sequence ID" value="RUT78612.1"/>
    <property type="molecule type" value="Genomic_DNA"/>
</dbReference>
<dbReference type="AlphaFoldDB" id="A0A434AVU7"/>
<proteinExistence type="predicted"/>
<dbReference type="OrthoDB" id="5292580at2"/>
<feature type="signal peptide" evidence="1">
    <location>
        <begin position="1"/>
        <end position="18"/>
    </location>
</feature>
<dbReference type="InterPro" id="IPR025245">
    <property type="entry name" value="DUF4197"/>
</dbReference>
<feature type="chain" id="PRO_5019167759" evidence="1">
    <location>
        <begin position="19"/>
        <end position="251"/>
    </location>
</feature>
<keyword evidence="3" id="KW-1185">Reference proteome</keyword>
<keyword evidence="1" id="KW-0732">Signal</keyword>
<organism evidence="2 3">
    <name type="scientific">Ancylomarina longa</name>
    <dbReference type="NCBI Taxonomy" id="2487017"/>
    <lineage>
        <taxon>Bacteria</taxon>
        <taxon>Pseudomonadati</taxon>
        <taxon>Bacteroidota</taxon>
        <taxon>Bacteroidia</taxon>
        <taxon>Marinilabiliales</taxon>
        <taxon>Marinifilaceae</taxon>
        <taxon>Ancylomarina</taxon>
    </lineage>
</organism>
<dbReference type="Pfam" id="PF13852">
    <property type="entry name" value="DUF4197"/>
    <property type="match status" value="1"/>
</dbReference>
<comment type="caution">
    <text evidence="2">The sequence shown here is derived from an EMBL/GenBank/DDBJ whole genome shotgun (WGS) entry which is preliminary data.</text>
</comment>
<evidence type="ECO:0000256" key="1">
    <source>
        <dbReference type="SAM" id="SignalP"/>
    </source>
</evidence>
<sequence>MKNNFYLVLLLFLFTSCAEVQTFVNQYPIGQEKTLSSSEVSNGLKEALRIGSINAANILATKDGFYKDKAVKILLPQEAQNISKNIQMIPGGKDLIEKVEIRLNRAAEDAVKESAPIFAAAIKEMTITDAFTILKGNDDAATKYLQDKTYNKLKDLFLPKVRSSLNKKLLANMSTNESWSLLTNKYNQVAGSFAGKIANLEPVNIKLENYVTEKTLHALFLKIAEEEKQIRKDPIKRINDILKRVFGTLDK</sequence>
<gene>
    <name evidence="2" type="ORF">DLK05_07165</name>
</gene>
<dbReference type="Proteomes" id="UP000282985">
    <property type="component" value="Unassembled WGS sequence"/>
</dbReference>
<reference evidence="2 3" key="1">
    <citation type="submission" date="2018-11" db="EMBL/GenBank/DDBJ databases">
        <title>Parancylomarina longa gen. nov., sp. nov., isolated from sediments of southern Okinawa.</title>
        <authorList>
            <person name="Fu T."/>
        </authorList>
    </citation>
    <scope>NUCLEOTIDE SEQUENCE [LARGE SCALE GENOMIC DNA]</scope>
    <source>
        <strain evidence="2 3">T3-2 S1-C</strain>
    </source>
</reference>